<dbReference type="InterPro" id="IPR006311">
    <property type="entry name" value="TAT_signal"/>
</dbReference>
<evidence type="ECO:0000256" key="10">
    <source>
        <dbReference type="ARBA" id="ARBA00029374"/>
    </source>
</evidence>
<dbReference type="RefSeq" id="WP_025205937.1">
    <property type="nucleotide sequence ID" value="NZ_CP007033.1"/>
</dbReference>
<protein>
    <submittedName>
        <fullName evidence="13">Tetrachloroethene dehalogenase</fullName>
    </submittedName>
</protein>
<keyword evidence="2" id="KW-1003">Cell membrane</keyword>
<keyword evidence="8" id="KW-0411">Iron-sulfur</keyword>
<comment type="subcellular location">
    <subcellularLocation>
        <location evidence="1">Cell membrane</location>
    </subcellularLocation>
</comment>
<proteinExistence type="predicted"/>
<evidence type="ECO:0000313" key="14">
    <source>
        <dbReference type="Proteomes" id="UP000018934"/>
    </source>
</evidence>
<keyword evidence="6" id="KW-0677">Repeat</keyword>
<feature type="domain" description="4Fe-4S ferredoxin-type" evidence="12">
    <location>
        <begin position="413"/>
        <end position="442"/>
    </location>
</feature>
<accession>A0ABN4BT83</accession>
<evidence type="ECO:0000256" key="9">
    <source>
        <dbReference type="ARBA" id="ARBA00023136"/>
    </source>
</evidence>
<dbReference type="Gene3D" id="3.30.70.20">
    <property type="match status" value="1"/>
</dbReference>
<dbReference type="PROSITE" id="PS00198">
    <property type="entry name" value="4FE4S_FER_1"/>
    <property type="match status" value="1"/>
</dbReference>
<evidence type="ECO:0000256" key="1">
    <source>
        <dbReference type="ARBA" id="ARBA00004236"/>
    </source>
</evidence>
<dbReference type="InterPro" id="IPR017896">
    <property type="entry name" value="4Fe4S_Fe-S-bd"/>
</dbReference>
<comment type="cofactor">
    <cofactor evidence="10">
        <name>corrinoid</name>
        <dbReference type="ChEBI" id="CHEBI:33913"/>
    </cofactor>
</comment>
<keyword evidence="4" id="KW-0479">Metal-binding</keyword>
<evidence type="ECO:0000256" key="8">
    <source>
        <dbReference type="ARBA" id="ARBA00023014"/>
    </source>
</evidence>
<feature type="chain" id="PRO_5045041086" evidence="11">
    <location>
        <begin position="30"/>
        <end position="552"/>
    </location>
</feature>
<dbReference type="Proteomes" id="UP000018934">
    <property type="component" value="Chromosome"/>
</dbReference>
<evidence type="ECO:0000256" key="3">
    <source>
        <dbReference type="ARBA" id="ARBA00022485"/>
    </source>
</evidence>
<dbReference type="PROSITE" id="PS51379">
    <property type="entry name" value="4FE4S_FER_2"/>
    <property type="match status" value="1"/>
</dbReference>
<evidence type="ECO:0000259" key="12">
    <source>
        <dbReference type="PROSITE" id="PS51379"/>
    </source>
</evidence>
<evidence type="ECO:0000256" key="5">
    <source>
        <dbReference type="ARBA" id="ARBA00022729"/>
    </source>
</evidence>
<dbReference type="NCBIfam" id="TIGR02486">
    <property type="entry name" value="RDH"/>
    <property type="match status" value="1"/>
</dbReference>
<keyword evidence="9" id="KW-0472">Membrane</keyword>
<evidence type="ECO:0000256" key="6">
    <source>
        <dbReference type="ARBA" id="ARBA00022737"/>
    </source>
</evidence>
<evidence type="ECO:0000256" key="11">
    <source>
        <dbReference type="SAM" id="SignalP"/>
    </source>
</evidence>
<keyword evidence="14" id="KW-1185">Reference proteome</keyword>
<evidence type="ECO:0000256" key="4">
    <source>
        <dbReference type="ARBA" id="ARBA00022723"/>
    </source>
</evidence>
<dbReference type="InterPro" id="IPR017900">
    <property type="entry name" value="4Fe4S_Fe_S_CS"/>
</dbReference>
<dbReference type="EMBL" id="CP007033">
    <property type="protein sequence ID" value="AHF10434.1"/>
    <property type="molecule type" value="Genomic_DNA"/>
</dbReference>
<dbReference type="InterPro" id="IPR012832">
    <property type="entry name" value="RDH"/>
</dbReference>
<keyword evidence="3" id="KW-0004">4Fe-4S</keyword>
<name>A0ABN4BT83_DEHRP</name>
<dbReference type="SUPFAM" id="SSF54862">
    <property type="entry name" value="4Fe-4S ferredoxins"/>
    <property type="match status" value="1"/>
</dbReference>
<dbReference type="PANTHER" id="PTHR42827:SF1">
    <property type="entry name" value="IRON-SULFUR CLUSTER-BINDING PROTEIN"/>
    <property type="match status" value="1"/>
</dbReference>
<evidence type="ECO:0000313" key="13">
    <source>
        <dbReference type="EMBL" id="AHF10434.1"/>
    </source>
</evidence>
<keyword evidence="5 11" id="KW-0732">Signal</keyword>
<dbReference type="Pfam" id="PF13484">
    <property type="entry name" value="Fer4_16"/>
    <property type="match status" value="1"/>
</dbReference>
<gene>
    <name evidence="13" type="ORF">DEHRE_10395</name>
</gene>
<dbReference type="PROSITE" id="PS51318">
    <property type="entry name" value="TAT"/>
    <property type="match status" value="1"/>
</dbReference>
<evidence type="ECO:0000256" key="7">
    <source>
        <dbReference type="ARBA" id="ARBA00023004"/>
    </source>
</evidence>
<feature type="signal peptide" evidence="11">
    <location>
        <begin position="1"/>
        <end position="29"/>
    </location>
</feature>
<reference evidence="13 14" key="1">
    <citation type="journal article" date="2013" name="Stand. Genomic Sci.">
        <title>Complete genome sequence of Dehalobacter restrictus PER-K23(T.).</title>
        <authorList>
            <person name="Kruse T."/>
            <person name="Maillard J."/>
            <person name="Goodwin L."/>
            <person name="Woyke T."/>
            <person name="Teshima H."/>
            <person name="Bruce D."/>
            <person name="Detter C."/>
            <person name="Tapia R."/>
            <person name="Han C."/>
            <person name="Huntemann M."/>
            <person name="Wei C.L."/>
            <person name="Han J."/>
            <person name="Chen A."/>
            <person name="Kyrpides N."/>
            <person name="Szeto E."/>
            <person name="Markowitz V."/>
            <person name="Ivanova N."/>
            <person name="Pagani I."/>
            <person name="Pati A."/>
            <person name="Pitluck S."/>
            <person name="Nolan M."/>
            <person name="Holliger C."/>
            <person name="Smidt H."/>
        </authorList>
    </citation>
    <scope>NUCLEOTIDE SEQUENCE [LARGE SCALE GENOMIC DNA]</scope>
    <source>
        <strain evidence="14">DSM 9455</strain>
    </source>
</reference>
<sequence>MAHNVSRRSFFKTSLMGAVAVAVASAAAAKETFSPLTAEAAEIVAPIKETSEFPYTVDAKYQRLPGNKLLYQRVFDPEENKSPLKFKHDDVSKITGKKDTGKELPRINAETLGIKGRDATLTETGGIFFSHHDGTVLPLRKDELGWRELEVALDVAAWSVEYKFNGFTAPGSGPGGVIAHYPFNPVTNESGTEPVVIQGMYSWDNSKVVERRGQGRQWKFDSGEEASRIVKKAARFLGADLVGIAPYDDRWTYSTWSRPNLKPFKLPDGSGRTEYFPTDPYKFMKGEVETFGQTIVEADWKKYAGFKPKSVIAMVFEMDYEAYRTAPSILHSAAPGKSYSNMGEVAFKVANFLREIGYYAIPSGNDTGMSIPIAIQAGLGEAGRTGQLITQKYGPRLRIAKVYTDLELVPDKPRSFGVREFCRLCMKCADACPSQAISHEKEARVLQPEDCGPSENPYTEKWHVDSHRCLSFFAYNGGDCGNCISVCSWNKIDQWQHDVARIATQIPLVQDAARKFDEWFGYNGPVNPEERIESGYVANMVKDFWKDTEPTK</sequence>
<keyword evidence="7" id="KW-0408">Iron</keyword>
<evidence type="ECO:0000256" key="2">
    <source>
        <dbReference type="ARBA" id="ARBA00022475"/>
    </source>
</evidence>
<organism evidence="13 14">
    <name type="scientific">Dehalobacter restrictus (strain DSM 9455 / PER-K23)</name>
    <dbReference type="NCBI Taxonomy" id="871738"/>
    <lineage>
        <taxon>Bacteria</taxon>
        <taxon>Bacillati</taxon>
        <taxon>Bacillota</taxon>
        <taxon>Clostridia</taxon>
        <taxon>Eubacteriales</taxon>
        <taxon>Desulfitobacteriaceae</taxon>
        <taxon>Dehalobacter</taxon>
    </lineage>
</organism>
<dbReference type="PANTHER" id="PTHR42827">
    <property type="entry name" value="IRON-SULFUR CLUSTER-BINDING PROTEIN-RELATED"/>
    <property type="match status" value="1"/>
</dbReference>